<keyword evidence="5" id="KW-1185">Reference proteome</keyword>
<dbReference type="InterPro" id="IPR002035">
    <property type="entry name" value="VWF_A"/>
</dbReference>
<protein>
    <recommendedName>
        <fullName evidence="3">VWFA domain-containing protein</fullName>
    </recommendedName>
</protein>
<feature type="region of interest" description="Disordered" evidence="1">
    <location>
        <begin position="216"/>
        <end position="329"/>
    </location>
</feature>
<sequence length="329" mass="34271">MTFHPVLPVLLVVVIVLPFAALAVWRLVRARGAGSRMRWAARVVLVLACGALLLRPGVPGGTVETLATDVDVVLLVDTTASIVAEDWDGDAPRLDGVRADVERIVASYPGARFALITFDAEASLRVPLTTDTTALATSLAVLRPEPTANSRGSSVGIAAEQLETTLEAAASASPDRARMVFYFGDGEQTASTEPESFAASAREVASGAVFGYGTDAGGRCGRPRPAPTVPATTSPTRGARALADRSAEPRADRAATRRGVPAPFGGRPDRAAARTDHRDERGRLGRVDPGAQLDRGARHRGAAGDRAGVRERPAHGHRAGAARPTGEGS</sequence>
<proteinExistence type="predicted"/>
<evidence type="ECO:0000313" key="4">
    <source>
        <dbReference type="EMBL" id="GMA89838.1"/>
    </source>
</evidence>
<dbReference type="Pfam" id="PF13519">
    <property type="entry name" value="VWA_2"/>
    <property type="match status" value="1"/>
</dbReference>
<accession>A0ABQ6JR21</accession>
<dbReference type="SMART" id="SM00327">
    <property type="entry name" value="VWA"/>
    <property type="match status" value="1"/>
</dbReference>
<evidence type="ECO:0000313" key="5">
    <source>
        <dbReference type="Proteomes" id="UP001157069"/>
    </source>
</evidence>
<dbReference type="RefSeq" id="WP_284297294.1">
    <property type="nucleotide sequence ID" value="NZ_BSVA01000001.1"/>
</dbReference>
<keyword evidence="2" id="KW-1133">Transmembrane helix</keyword>
<name>A0ABQ6JR21_9MICO</name>
<reference evidence="5" key="1">
    <citation type="journal article" date="2019" name="Int. J. Syst. Evol. Microbiol.">
        <title>The Global Catalogue of Microorganisms (GCM) 10K type strain sequencing project: providing services to taxonomists for standard genome sequencing and annotation.</title>
        <authorList>
            <consortium name="The Broad Institute Genomics Platform"/>
            <consortium name="The Broad Institute Genome Sequencing Center for Infectious Disease"/>
            <person name="Wu L."/>
            <person name="Ma J."/>
        </authorList>
    </citation>
    <scope>NUCLEOTIDE SEQUENCE [LARGE SCALE GENOMIC DNA]</scope>
    <source>
        <strain evidence="5">NBRC 108755</strain>
    </source>
</reference>
<keyword evidence="2" id="KW-0812">Transmembrane</keyword>
<dbReference type="Gene3D" id="3.40.50.410">
    <property type="entry name" value="von Willebrand factor, type A domain"/>
    <property type="match status" value="1"/>
</dbReference>
<dbReference type="SUPFAM" id="SSF53300">
    <property type="entry name" value="vWA-like"/>
    <property type="match status" value="1"/>
</dbReference>
<dbReference type="PROSITE" id="PS50234">
    <property type="entry name" value="VWFA"/>
    <property type="match status" value="1"/>
</dbReference>
<evidence type="ECO:0000256" key="1">
    <source>
        <dbReference type="SAM" id="MobiDB-lite"/>
    </source>
</evidence>
<gene>
    <name evidence="4" type="ORF">GCM10025869_03670</name>
</gene>
<keyword evidence="2" id="KW-0472">Membrane</keyword>
<organism evidence="4 5">
    <name type="scientific">Homoserinibacter gongjuensis</name>
    <dbReference type="NCBI Taxonomy" id="1162968"/>
    <lineage>
        <taxon>Bacteria</taxon>
        <taxon>Bacillati</taxon>
        <taxon>Actinomycetota</taxon>
        <taxon>Actinomycetes</taxon>
        <taxon>Micrococcales</taxon>
        <taxon>Microbacteriaceae</taxon>
        <taxon>Homoserinibacter</taxon>
    </lineage>
</organism>
<evidence type="ECO:0000256" key="2">
    <source>
        <dbReference type="SAM" id="Phobius"/>
    </source>
</evidence>
<comment type="caution">
    <text evidence="4">The sequence shown here is derived from an EMBL/GenBank/DDBJ whole genome shotgun (WGS) entry which is preliminary data.</text>
</comment>
<dbReference type="Proteomes" id="UP001157069">
    <property type="component" value="Unassembled WGS sequence"/>
</dbReference>
<dbReference type="InterPro" id="IPR036465">
    <property type="entry name" value="vWFA_dom_sf"/>
</dbReference>
<evidence type="ECO:0000259" key="3">
    <source>
        <dbReference type="PROSITE" id="PS50234"/>
    </source>
</evidence>
<feature type="compositionally biased region" description="Basic and acidic residues" evidence="1">
    <location>
        <begin position="267"/>
        <end position="286"/>
    </location>
</feature>
<feature type="compositionally biased region" description="Basic and acidic residues" evidence="1">
    <location>
        <begin position="242"/>
        <end position="255"/>
    </location>
</feature>
<feature type="transmembrane region" description="Helical" evidence="2">
    <location>
        <begin position="39"/>
        <end position="58"/>
    </location>
</feature>
<dbReference type="CDD" id="cd00198">
    <property type="entry name" value="vWFA"/>
    <property type="match status" value="1"/>
</dbReference>
<dbReference type="EMBL" id="BSVA01000001">
    <property type="protein sequence ID" value="GMA89838.1"/>
    <property type="molecule type" value="Genomic_DNA"/>
</dbReference>
<feature type="transmembrane region" description="Helical" evidence="2">
    <location>
        <begin position="6"/>
        <end position="27"/>
    </location>
</feature>
<feature type="domain" description="VWFA" evidence="3">
    <location>
        <begin position="71"/>
        <end position="213"/>
    </location>
</feature>